<reference evidence="2" key="1">
    <citation type="journal article" date="2012" name="Nat. Biotechnol.">
        <title>Reference genome sequence of the model plant Setaria.</title>
        <authorList>
            <person name="Bennetzen J.L."/>
            <person name="Schmutz J."/>
            <person name="Wang H."/>
            <person name="Percifield R."/>
            <person name="Hawkins J."/>
            <person name="Pontaroli A.C."/>
            <person name="Estep M."/>
            <person name="Feng L."/>
            <person name="Vaughn J.N."/>
            <person name="Grimwood J."/>
            <person name="Jenkins J."/>
            <person name="Barry K."/>
            <person name="Lindquist E."/>
            <person name="Hellsten U."/>
            <person name="Deshpande S."/>
            <person name="Wang X."/>
            <person name="Wu X."/>
            <person name="Mitros T."/>
            <person name="Triplett J."/>
            <person name="Yang X."/>
            <person name="Ye C.Y."/>
            <person name="Mauro-Herrera M."/>
            <person name="Wang L."/>
            <person name="Li P."/>
            <person name="Sharma M."/>
            <person name="Sharma R."/>
            <person name="Ronald P.C."/>
            <person name="Panaud O."/>
            <person name="Kellogg E.A."/>
            <person name="Brutnell T.P."/>
            <person name="Doust A.N."/>
            <person name="Tuskan G.A."/>
            <person name="Rokhsar D."/>
            <person name="Devos K.M."/>
        </authorList>
    </citation>
    <scope>NUCLEOTIDE SEQUENCE [LARGE SCALE GENOMIC DNA]</scope>
    <source>
        <strain evidence="2">Yugu1</strain>
    </source>
</reference>
<dbReference type="EMBL" id="CM003530">
    <property type="protein sequence ID" value="RCV16748.1"/>
    <property type="molecule type" value="Genomic_DNA"/>
</dbReference>
<evidence type="ECO:0000313" key="2">
    <source>
        <dbReference type="EMBL" id="RCV16749.1"/>
    </source>
</evidence>
<feature type="region of interest" description="Disordered" evidence="1">
    <location>
        <begin position="168"/>
        <end position="187"/>
    </location>
</feature>
<evidence type="ECO:0000256" key="1">
    <source>
        <dbReference type="SAM" id="MobiDB-lite"/>
    </source>
</evidence>
<reference evidence="2" key="2">
    <citation type="submission" date="2015-07" db="EMBL/GenBank/DDBJ databases">
        <authorList>
            <person name="Noorani M."/>
        </authorList>
    </citation>
    <scope>NUCLEOTIDE SEQUENCE</scope>
    <source>
        <strain evidence="2">Yugu1</strain>
    </source>
</reference>
<proteinExistence type="predicted"/>
<feature type="region of interest" description="Disordered" evidence="1">
    <location>
        <begin position="1"/>
        <end position="117"/>
    </location>
</feature>
<sequence length="280" mass="30621">MGRHRGTPMGRRRPLRDPQHHRFLRPLHRQHQRGVRPRRPGRPRRAARRSRRQPHDPDQAGLPGRAPDGRERALLPDRGRRVAGDPVAGVPEQPEGVRAVRGGGGRGVHVPGGRGRHRRLLRAERLAARRRRALRCAAAAGEDVRPGAEARALGVPGSDAPDRAAAAAAAAGAGETGERQSSETDNPQDVVATVTCQDANQGCSCMYPAFQLVYESRHLVYLKCLIHLCRDSSRIQHDLNISDCSFCASERWLKLEMRADMGRTLPPAGDSTAESPVDIG</sequence>
<feature type="compositionally biased region" description="Basic residues" evidence="1">
    <location>
        <begin position="1"/>
        <end position="14"/>
    </location>
</feature>
<dbReference type="EMBL" id="CM003530">
    <property type="protein sequence ID" value="RCV16749.1"/>
    <property type="molecule type" value="Genomic_DNA"/>
</dbReference>
<accession>A0A368QFM3</accession>
<dbReference type="AlphaFoldDB" id="A0A368QFM3"/>
<gene>
    <name evidence="2" type="ORF">SETIT_3G162900v2</name>
</gene>
<feature type="compositionally biased region" description="Gly residues" evidence="1">
    <location>
        <begin position="101"/>
        <end position="113"/>
    </location>
</feature>
<dbReference type="OrthoDB" id="1901752at2759"/>
<protein>
    <submittedName>
        <fullName evidence="2">Uncharacterized protein</fullName>
    </submittedName>
</protein>
<name>A0A368QFM3_SETIT</name>
<feature type="compositionally biased region" description="Basic and acidic residues" evidence="1">
    <location>
        <begin position="67"/>
        <end position="83"/>
    </location>
</feature>
<feature type="compositionally biased region" description="Basic residues" evidence="1">
    <location>
        <begin position="21"/>
        <end position="52"/>
    </location>
</feature>
<organism evidence="2">
    <name type="scientific">Setaria italica</name>
    <name type="common">Foxtail millet</name>
    <name type="synonym">Panicum italicum</name>
    <dbReference type="NCBI Taxonomy" id="4555"/>
    <lineage>
        <taxon>Eukaryota</taxon>
        <taxon>Viridiplantae</taxon>
        <taxon>Streptophyta</taxon>
        <taxon>Embryophyta</taxon>
        <taxon>Tracheophyta</taxon>
        <taxon>Spermatophyta</taxon>
        <taxon>Magnoliopsida</taxon>
        <taxon>Liliopsida</taxon>
        <taxon>Poales</taxon>
        <taxon>Poaceae</taxon>
        <taxon>PACMAD clade</taxon>
        <taxon>Panicoideae</taxon>
        <taxon>Panicodae</taxon>
        <taxon>Paniceae</taxon>
        <taxon>Cenchrinae</taxon>
        <taxon>Setaria</taxon>
    </lineage>
</organism>